<protein>
    <recommendedName>
        <fullName evidence="13">8-oxo-dGTP diphosphatase</fullName>
        <ecNumber evidence="12">3.6.1.55</ecNumber>
    </recommendedName>
    <alternativeName>
        <fullName evidence="16">7,8-dihydro-8-oxoguanine-triphosphatase</fullName>
    </alternativeName>
    <alternativeName>
        <fullName evidence="15">Mutator protein MutT</fullName>
    </alternativeName>
    <alternativeName>
        <fullName evidence="14">dGTP pyrophosphohydrolase</fullName>
    </alternativeName>
</protein>
<dbReference type="Proteomes" id="UP000009173">
    <property type="component" value="Chromosome"/>
</dbReference>
<keyword evidence="6" id="KW-0227">DNA damage</keyword>
<evidence type="ECO:0000256" key="2">
    <source>
        <dbReference type="ARBA" id="ARBA00005582"/>
    </source>
</evidence>
<reference evidence="20" key="1">
    <citation type="journal article" date="2009" name="Environ. Microbiol.">
        <title>Contribution of mobile genetic elements to Desulfovibrio vulgaris genome plasticity.</title>
        <authorList>
            <person name="Walker C.B."/>
            <person name="Stolyar S."/>
            <person name="Chivian D."/>
            <person name="Pinel N."/>
            <person name="Gabster J.A."/>
            <person name="Dehal P.S."/>
            <person name="He Z."/>
            <person name="Yang Z.K."/>
            <person name="Yen H.C."/>
            <person name="Zhou J."/>
            <person name="Wall J.D."/>
            <person name="Hazen T.C."/>
            <person name="Arkin A.P."/>
            <person name="Stahl D.A."/>
        </authorList>
    </citation>
    <scope>NUCLEOTIDE SEQUENCE [LARGE SCALE GENOMIC DNA]</scope>
    <source>
        <strain evidence="20">DP4</strain>
    </source>
</reference>
<evidence type="ECO:0000256" key="17">
    <source>
        <dbReference type="RuleBase" id="RU003476"/>
    </source>
</evidence>
<dbReference type="InterPro" id="IPR047127">
    <property type="entry name" value="MutT-like"/>
</dbReference>
<dbReference type="GO" id="GO:0044716">
    <property type="term" value="F:8-oxo-GDP phosphatase activity"/>
    <property type="evidence" value="ECO:0007669"/>
    <property type="project" value="TreeGrafter"/>
</dbReference>
<dbReference type="PROSITE" id="PS51462">
    <property type="entry name" value="NUDIX"/>
    <property type="match status" value="1"/>
</dbReference>
<dbReference type="RefSeq" id="WP_010940310.1">
    <property type="nucleotide sequence ID" value="NC_008751.1"/>
</dbReference>
<dbReference type="SMR" id="A0A0H3A5R6"/>
<dbReference type="KEGG" id="dvl:Dvul_0325"/>
<evidence type="ECO:0000256" key="7">
    <source>
        <dbReference type="ARBA" id="ARBA00022801"/>
    </source>
</evidence>
<dbReference type="CDD" id="cd03425">
    <property type="entry name" value="NUDIX_MutT_NudA_like"/>
    <property type="match status" value="1"/>
</dbReference>
<comment type="catalytic activity">
    <reaction evidence="11">
        <text>8-oxo-GTP + H2O = 8-oxo-GMP + diphosphate + H(+)</text>
        <dbReference type="Rhea" id="RHEA:67616"/>
        <dbReference type="ChEBI" id="CHEBI:15377"/>
        <dbReference type="ChEBI" id="CHEBI:15378"/>
        <dbReference type="ChEBI" id="CHEBI:33019"/>
        <dbReference type="ChEBI" id="CHEBI:143553"/>
        <dbReference type="ChEBI" id="CHEBI:145694"/>
    </reaction>
</comment>
<evidence type="ECO:0000256" key="14">
    <source>
        <dbReference type="ARBA" id="ARBA00041592"/>
    </source>
</evidence>
<keyword evidence="7 17" id="KW-0378">Hydrolase</keyword>
<keyword evidence="5" id="KW-0479">Metal-binding</keyword>
<dbReference type="InterPro" id="IPR015797">
    <property type="entry name" value="NUDIX_hydrolase-like_dom_sf"/>
</dbReference>
<dbReference type="PANTHER" id="PTHR47707">
    <property type="entry name" value="8-OXO-DGTP DIPHOSPHATASE"/>
    <property type="match status" value="1"/>
</dbReference>
<dbReference type="InterPro" id="IPR020084">
    <property type="entry name" value="NUDIX_hydrolase_CS"/>
</dbReference>
<proteinExistence type="inferred from homology"/>
<evidence type="ECO:0000256" key="6">
    <source>
        <dbReference type="ARBA" id="ARBA00022763"/>
    </source>
</evidence>
<dbReference type="GO" id="GO:0044715">
    <property type="term" value="F:8-oxo-dGDP phosphatase activity"/>
    <property type="evidence" value="ECO:0007669"/>
    <property type="project" value="TreeGrafter"/>
</dbReference>
<evidence type="ECO:0000256" key="10">
    <source>
        <dbReference type="ARBA" id="ARBA00035861"/>
    </source>
</evidence>
<evidence type="ECO:0000256" key="5">
    <source>
        <dbReference type="ARBA" id="ARBA00022723"/>
    </source>
</evidence>
<dbReference type="EC" id="3.6.1.55" evidence="12"/>
<feature type="domain" description="Nudix hydrolase" evidence="18">
    <location>
        <begin position="1"/>
        <end position="127"/>
    </location>
</feature>
<keyword evidence="9" id="KW-0234">DNA repair</keyword>
<evidence type="ECO:0000313" key="19">
    <source>
        <dbReference type="EMBL" id="ABM27348.1"/>
    </source>
</evidence>
<dbReference type="InterPro" id="IPR020476">
    <property type="entry name" value="Nudix_hydrolase"/>
</dbReference>
<evidence type="ECO:0000256" key="4">
    <source>
        <dbReference type="ARBA" id="ARBA00022705"/>
    </source>
</evidence>
<dbReference type="PROSITE" id="PS00893">
    <property type="entry name" value="NUDIX_BOX"/>
    <property type="match status" value="1"/>
</dbReference>
<gene>
    <name evidence="19" type="ordered locus">Dvul_0325</name>
</gene>
<keyword evidence="8" id="KW-0460">Magnesium</keyword>
<sequence length="129" mass="14509">MRVVPVVAGILWRGDRFLAVCRPEGKPRAGAWEFPGGKVEPGETPEEALARELGEELGVRPLTASLWREVRHDYPELSVALRFYHVTRFEGEPFPHEGHGLAWMTRTEALALPFLEADLELVADLPDRP</sequence>
<evidence type="ECO:0000256" key="8">
    <source>
        <dbReference type="ARBA" id="ARBA00022842"/>
    </source>
</evidence>
<evidence type="ECO:0000256" key="1">
    <source>
        <dbReference type="ARBA" id="ARBA00001946"/>
    </source>
</evidence>
<dbReference type="PANTHER" id="PTHR47707:SF1">
    <property type="entry name" value="NUDIX HYDROLASE FAMILY PROTEIN"/>
    <property type="match status" value="1"/>
</dbReference>
<dbReference type="Pfam" id="PF00293">
    <property type="entry name" value="NUDIX"/>
    <property type="match status" value="1"/>
</dbReference>
<evidence type="ECO:0000256" key="12">
    <source>
        <dbReference type="ARBA" id="ARBA00038905"/>
    </source>
</evidence>
<evidence type="ECO:0000313" key="20">
    <source>
        <dbReference type="Proteomes" id="UP000009173"/>
    </source>
</evidence>
<keyword evidence="3" id="KW-0515">Mutator protein</keyword>
<dbReference type="EMBL" id="CP000527">
    <property type="protein sequence ID" value="ABM27348.1"/>
    <property type="molecule type" value="Genomic_DNA"/>
</dbReference>
<dbReference type="PRINTS" id="PR00502">
    <property type="entry name" value="NUDIXFAMILY"/>
</dbReference>
<dbReference type="GO" id="GO:0008413">
    <property type="term" value="F:8-oxo-7,8-dihydroguanosine triphosphate pyrophosphatase activity"/>
    <property type="evidence" value="ECO:0007669"/>
    <property type="project" value="TreeGrafter"/>
</dbReference>
<organism evidence="19 20">
    <name type="scientific">Nitratidesulfovibrio vulgaris (strain DP4)</name>
    <name type="common">Desulfovibrio vulgaris</name>
    <dbReference type="NCBI Taxonomy" id="391774"/>
    <lineage>
        <taxon>Bacteria</taxon>
        <taxon>Pseudomonadati</taxon>
        <taxon>Thermodesulfobacteriota</taxon>
        <taxon>Desulfovibrionia</taxon>
        <taxon>Desulfovibrionales</taxon>
        <taxon>Desulfovibrionaceae</taxon>
        <taxon>Nitratidesulfovibrio</taxon>
    </lineage>
</organism>
<dbReference type="GO" id="GO:0006260">
    <property type="term" value="P:DNA replication"/>
    <property type="evidence" value="ECO:0007669"/>
    <property type="project" value="UniProtKB-KW"/>
</dbReference>
<comment type="similarity">
    <text evidence="2 17">Belongs to the Nudix hydrolase family.</text>
</comment>
<dbReference type="SUPFAM" id="SSF55811">
    <property type="entry name" value="Nudix"/>
    <property type="match status" value="1"/>
</dbReference>
<accession>A0A0H3A5R6</accession>
<evidence type="ECO:0000256" key="9">
    <source>
        <dbReference type="ARBA" id="ARBA00023204"/>
    </source>
</evidence>
<dbReference type="InterPro" id="IPR000086">
    <property type="entry name" value="NUDIX_hydrolase_dom"/>
</dbReference>
<evidence type="ECO:0000256" key="16">
    <source>
        <dbReference type="ARBA" id="ARBA00042798"/>
    </source>
</evidence>
<dbReference type="GO" id="GO:0046872">
    <property type="term" value="F:metal ion binding"/>
    <property type="evidence" value="ECO:0007669"/>
    <property type="project" value="UniProtKB-KW"/>
</dbReference>
<dbReference type="GO" id="GO:0006281">
    <property type="term" value="P:DNA repair"/>
    <property type="evidence" value="ECO:0007669"/>
    <property type="project" value="UniProtKB-KW"/>
</dbReference>
<evidence type="ECO:0000256" key="11">
    <source>
        <dbReference type="ARBA" id="ARBA00036904"/>
    </source>
</evidence>
<evidence type="ECO:0000256" key="15">
    <source>
        <dbReference type="ARBA" id="ARBA00041979"/>
    </source>
</evidence>
<comment type="cofactor">
    <cofactor evidence="1">
        <name>Mg(2+)</name>
        <dbReference type="ChEBI" id="CHEBI:18420"/>
    </cofactor>
</comment>
<dbReference type="GO" id="GO:0035539">
    <property type="term" value="F:8-oxo-7,8-dihydrodeoxyguanosine triphosphate pyrophosphatase activity"/>
    <property type="evidence" value="ECO:0007669"/>
    <property type="project" value="UniProtKB-EC"/>
</dbReference>
<evidence type="ECO:0000256" key="3">
    <source>
        <dbReference type="ARBA" id="ARBA00022457"/>
    </source>
</evidence>
<dbReference type="Gene3D" id="3.90.79.10">
    <property type="entry name" value="Nucleoside Triphosphate Pyrophosphohydrolase"/>
    <property type="match status" value="1"/>
</dbReference>
<comment type="catalytic activity">
    <reaction evidence="10">
        <text>8-oxo-dGTP + H2O = 8-oxo-dGMP + diphosphate + H(+)</text>
        <dbReference type="Rhea" id="RHEA:31575"/>
        <dbReference type="ChEBI" id="CHEBI:15377"/>
        <dbReference type="ChEBI" id="CHEBI:15378"/>
        <dbReference type="ChEBI" id="CHEBI:33019"/>
        <dbReference type="ChEBI" id="CHEBI:63224"/>
        <dbReference type="ChEBI" id="CHEBI:77896"/>
        <dbReference type="EC" id="3.6.1.55"/>
    </reaction>
</comment>
<dbReference type="AlphaFoldDB" id="A0A0H3A5R6"/>
<name>A0A0H3A5R6_NITV4</name>
<evidence type="ECO:0000259" key="18">
    <source>
        <dbReference type="PROSITE" id="PS51462"/>
    </source>
</evidence>
<keyword evidence="4" id="KW-0235">DNA replication</keyword>
<evidence type="ECO:0000256" key="13">
    <source>
        <dbReference type="ARBA" id="ARBA00040794"/>
    </source>
</evidence>
<dbReference type="HOGENOM" id="CLU_037162_19_2_7"/>